<accession>A0ABR3MIX0</accession>
<evidence type="ECO:0000259" key="1">
    <source>
        <dbReference type="Pfam" id="PF21787"/>
    </source>
</evidence>
<gene>
    <name evidence="2" type="ORF">QQF64_003052</name>
</gene>
<dbReference type="InterPro" id="IPR048365">
    <property type="entry name" value="TNP-like_RNaseH_N"/>
</dbReference>
<reference evidence="2 3" key="1">
    <citation type="submission" date="2023-09" db="EMBL/GenBank/DDBJ databases">
        <authorList>
            <person name="Wang M."/>
        </authorList>
    </citation>
    <scope>NUCLEOTIDE SEQUENCE [LARGE SCALE GENOMIC DNA]</scope>
    <source>
        <strain evidence="2">GT-2023</strain>
        <tissue evidence="2">Liver</tissue>
    </source>
</reference>
<sequence>MVVAVNESWKIPIAYFLITGMDGSEKANVIRESLSRLHEVGVKVVSLTCDAPTSNLAMIRELGGDLNNNDMKPYFLHPEGPYT</sequence>
<dbReference type="Pfam" id="PF21787">
    <property type="entry name" value="TNP-like_RNaseH_N"/>
    <property type="match status" value="1"/>
</dbReference>
<name>A0ABR3MIX0_9TELE</name>
<dbReference type="Proteomes" id="UP001558613">
    <property type="component" value="Unassembled WGS sequence"/>
</dbReference>
<comment type="caution">
    <text evidence="2">The sequence shown here is derived from an EMBL/GenBank/DDBJ whole genome shotgun (WGS) entry which is preliminary data.</text>
</comment>
<evidence type="ECO:0000313" key="2">
    <source>
        <dbReference type="EMBL" id="KAL1265025.1"/>
    </source>
</evidence>
<keyword evidence="3" id="KW-1185">Reference proteome</keyword>
<protein>
    <recommendedName>
        <fullName evidence="1">Transposable element P transposase-like RNase H domain-containing protein</fullName>
    </recommendedName>
</protein>
<evidence type="ECO:0000313" key="3">
    <source>
        <dbReference type="Proteomes" id="UP001558613"/>
    </source>
</evidence>
<organism evidence="2 3">
    <name type="scientific">Cirrhinus molitorella</name>
    <name type="common">mud carp</name>
    <dbReference type="NCBI Taxonomy" id="172907"/>
    <lineage>
        <taxon>Eukaryota</taxon>
        <taxon>Metazoa</taxon>
        <taxon>Chordata</taxon>
        <taxon>Craniata</taxon>
        <taxon>Vertebrata</taxon>
        <taxon>Euteleostomi</taxon>
        <taxon>Actinopterygii</taxon>
        <taxon>Neopterygii</taxon>
        <taxon>Teleostei</taxon>
        <taxon>Ostariophysi</taxon>
        <taxon>Cypriniformes</taxon>
        <taxon>Cyprinidae</taxon>
        <taxon>Labeoninae</taxon>
        <taxon>Labeonini</taxon>
        <taxon>Cirrhinus</taxon>
    </lineage>
</organism>
<proteinExistence type="predicted"/>
<dbReference type="EMBL" id="JAYMGO010000011">
    <property type="protein sequence ID" value="KAL1265025.1"/>
    <property type="molecule type" value="Genomic_DNA"/>
</dbReference>
<feature type="domain" description="Transposable element P transposase-like RNase H" evidence="1">
    <location>
        <begin position="1"/>
        <end position="63"/>
    </location>
</feature>